<dbReference type="InterPro" id="IPR001789">
    <property type="entry name" value="Sig_transdc_resp-reg_receiver"/>
</dbReference>
<keyword evidence="1" id="KW-0597">Phosphoprotein</keyword>
<reference evidence="3 4" key="1">
    <citation type="submission" date="2016-10" db="EMBL/GenBank/DDBJ databases">
        <authorList>
            <person name="de Groot N.N."/>
        </authorList>
    </citation>
    <scope>NUCLEOTIDE SEQUENCE [LARGE SCALE GENOMIC DNA]</scope>
    <source>
        <strain evidence="4">L7-484,KACC 16230,DSM 25025</strain>
    </source>
</reference>
<dbReference type="RefSeq" id="WP_090667480.1">
    <property type="nucleotide sequence ID" value="NZ_FNIT01000001.1"/>
</dbReference>
<dbReference type="SUPFAM" id="SSF52172">
    <property type="entry name" value="CheY-like"/>
    <property type="match status" value="1"/>
</dbReference>
<dbReference type="Gene3D" id="3.40.50.2300">
    <property type="match status" value="1"/>
</dbReference>
<dbReference type="SMART" id="SM00448">
    <property type="entry name" value="REC"/>
    <property type="match status" value="1"/>
</dbReference>
<accession>A0A1H0C6N7</accession>
<evidence type="ECO:0000256" key="1">
    <source>
        <dbReference type="PROSITE-ProRule" id="PRU00169"/>
    </source>
</evidence>
<feature type="modified residue" description="4-aspartylphosphate" evidence="1">
    <location>
        <position position="54"/>
    </location>
</feature>
<name>A0A1H0C6N7_9HYPH</name>
<dbReference type="InterPro" id="IPR011006">
    <property type="entry name" value="CheY-like_superfamily"/>
</dbReference>
<evidence type="ECO:0000259" key="2">
    <source>
        <dbReference type="PROSITE" id="PS50110"/>
    </source>
</evidence>
<dbReference type="OrthoDB" id="7774278at2"/>
<dbReference type="Proteomes" id="UP000198793">
    <property type="component" value="Unassembled WGS sequence"/>
</dbReference>
<evidence type="ECO:0000313" key="3">
    <source>
        <dbReference type="EMBL" id="SDN53529.1"/>
    </source>
</evidence>
<dbReference type="STRING" id="1166073.SAMN05192530_101161"/>
<dbReference type="GO" id="GO:0000160">
    <property type="term" value="P:phosphorelay signal transduction system"/>
    <property type="evidence" value="ECO:0007669"/>
    <property type="project" value="InterPro"/>
</dbReference>
<protein>
    <submittedName>
        <fullName evidence="3">Response regulator receiver domain-containing protein</fullName>
    </submittedName>
</protein>
<proteinExistence type="predicted"/>
<dbReference type="EMBL" id="FNIT01000001">
    <property type="protein sequence ID" value="SDN53529.1"/>
    <property type="molecule type" value="Genomic_DNA"/>
</dbReference>
<feature type="domain" description="Response regulatory" evidence="2">
    <location>
        <begin position="4"/>
        <end position="115"/>
    </location>
</feature>
<organism evidence="3 4">
    <name type="scientific">Aureimonas jatrophae</name>
    <dbReference type="NCBI Taxonomy" id="1166073"/>
    <lineage>
        <taxon>Bacteria</taxon>
        <taxon>Pseudomonadati</taxon>
        <taxon>Pseudomonadota</taxon>
        <taxon>Alphaproteobacteria</taxon>
        <taxon>Hyphomicrobiales</taxon>
        <taxon>Aurantimonadaceae</taxon>
        <taxon>Aureimonas</taxon>
    </lineage>
</organism>
<gene>
    <name evidence="3" type="ORF">SAMN05192530_101161</name>
</gene>
<sequence>MTKTVLIVEDELFVALDIQDIVEAIGCDVDGPYQTVTEALGAVDRHQPDCAVLDVRLLDGEVFPAADRLRDDGVPLVFHSGHVDERDLKGRYPDALLCPKPSAPVELRRVIERALAARR</sequence>
<keyword evidence="4" id="KW-1185">Reference proteome</keyword>
<evidence type="ECO:0000313" key="4">
    <source>
        <dbReference type="Proteomes" id="UP000198793"/>
    </source>
</evidence>
<dbReference type="Pfam" id="PF00072">
    <property type="entry name" value="Response_reg"/>
    <property type="match status" value="1"/>
</dbReference>
<dbReference type="AlphaFoldDB" id="A0A1H0C6N7"/>
<dbReference type="PROSITE" id="PS50110">
    <property type="entry name" value="RESPONSE_REGULATORY"/>
    <property type="match status" value="1"/>
</dbReference>